<dbReference type="InterPro" id="IPR054612">
    <property type="entry name" value="Phage_capsid-like_C"/>
</dbReference>
<keyword evidence="2" id="KW-0946">Virion</keyword>
<protein>
    <recommendedName>
        <fullName evidence="4">Phage capsid-like C-terminal domain-containing protein</fullName>
    </recommendedName>
</protein>
<dbReference type="SUPFAM" id="SSF56563">
    <property type="entry name" value="Major capsid protein gp5"/>
    <property type="match status" value="1"/>
</dbReference>
<dbReference type="GO" id="GO:0044423">
    <property type="term" value="C:virion component"/>
    <property type="evidence" value="ECO:0007669"/>
    <property type="project" value="UniProtKB-KW"/>
</dbReference>
<dbReference type="Pfam" id="PF05065">
    <property type="entry name" value="Phage_capsid"/>
    <property type="match status" value="1"/>
</dbReference>
<dbReference type="InterPro" id="IPR024455">
    <property type="entry name" value="Phage_capsid"/>
</dbReference>
<organism evidence="5">
    <name type="scientific">marine sediment metagenome</name>
    <dbReference type="NCBI Taxonomy" id="412755"/>
    <lineage>
        <taxon>unclassified sequences</taxon>
        <taxon>metagenomes</taxon>
        <taxon>ecological metagenomes</taxon>
    </lineage>
</organism>
<gene>
    <name evidence="5" type="ORF">LCGC14_1402350</name>
</gene>
<reference evidence="5" key="1">
    <citation type="journal article" date="2015" name="Nature">
        <title>Complex archaea that bridge the gap between prokaryotes and eukaryotes.</title>
        <authorList>
            <person name="Spang A."/>
            <person name="Saw J.H."/>
            <person name="Jorgensen S.L."/>
            <person name="Zaremba-Niedzwiedzka K."/>
            <person name="Martijn J."/>
            <person name="Lind A.E."/>
            <person name="van Eijk R."/>
            <person name="Schleper C."/>
            <person name="Guy L."/>
            <person name="Ettema T.J."/>
        </authorList>
    </citation>
    <scope>NUCLEOTIDE SEQUENCE</scope>
</reference>
<comment type="caution">
    <text evidence="5">The sequence shown here is derived from an EMBL/GenBank/DDBJ whole genome shotgun (WGS) entry which is preliminary data.</text>
</comment>
<name>A0A0F9JWZ0_9ZZZZ</name>
<evidence type="ECO:0000313" key="5">
    <source>
        <dbReference type="EMBL" id="KKM74243.1"/>
    </source>
</evidence>
<dbReference type="AlphaFoldDB" id="A0A0F9JWZ0"/>
<comment type="subcellular location">
    <subcellularLocation>
        <location evidence="1">Virion</location>
    </subcellularLocation>
</comment>
<feature type="domain" description="Phage capsid-like C-terminal" evidence="4">
    <location>
        <begin position="258"/>
        <end position="426"/>
    </location>
</feature>
<evidence type="ECO:0000256" key="1">
    <source>
        <dbReference type="ARBA" id="ARBA00004328"/>
    </source>
</evidence>
<evidence type="ECO:0000256" key="2">
    <source>
        <dbReference type="ARBA" id="ARBA00022844"/>
    </source>
</evidence>
<dbReference type="NCBIfam" id="TIGR01554">
    <property type="entry name" value="major_cap_HK97"/>
    <property type="match status" value="1"/>
</dbReference>
<feature type="coiled-coil region" evidence="3">
    <location>
        <begin position="73"/>
        <end position="100"/>
    </location>
</feature>
<evidence type="ECO:0000256" key="3">
    <source>
        <dbReference type="SAM" id="Coils"/>
    </source>
</evidence>
<evidence type="ECO:0000259" key="4">
    <source>
        <dbReference type="Pfam" id="PF05065"/>
    </source>
</evidence>
<proteinExistence type="predicted"/>
<sequence length="567" mass="61426">MWNKIKAMVRRLLAPRHTAYAQTVTDKDKDKKKKKKGAKALPLEELTAQRGNAFEGMDVLYRTAHDDGERGLTEEETAEYATHRAEYDRLDAEVDEINAVNAAAMHRSGHEALRQVAAPLLVGRVEEPASATRSLDELFWASVTDVVAGSYGASQEFMANQYGARNRVEPTLVRSQSGMFLPAPLIDEFSPDHGRMIRSFQKLVGDMILFGLVTSKRGSLGSGEAFLAARAHPAFHDRYENVLRAMDVDTAAEGLEWVPTGIGAALHEKVRAAGKVAPLFTRINIPTNPWKWPLEGADATAFRVPEPTGDTEAKFAASTPGTGGATFDAEIFGARALTSKTLEALSAIAILPYMSNKIAQAFSDAEEKAILAGDTDGTHQDSDIGASTTDARTAWDGLRKKALAETSTDALNVAVTRALLNTSKAKMGKYGLNPAAMAHIIGVRDYYNLADDADFRTVDKFGPRAIVLNGQLGAADGTPVIVSEHIREDLNASGVEDGVTVDRSHVITVNRGEWAIGQREALDVEVDDSIYRETYQRLLIGFALEDFQHIGDAAANDDTAILFNTAP</sequence>
<keyword evidence="3" id="KW-0175">Coiled coil</keyword>
<dbReference type="EMBL" id="LAZR01009173">
    <property type="protein sequence ID" value="KKM74243.1"/>
    <property type="molecule type" value="Genomic_DNA"/>
</dbReference>
<accession>A0A0F9JWZ0</accession>